<keyword evidence="2" id="KW-1133">Transmembrane helix</keyword>
<dbReference type="Proteomes" id="UP001202887">
    <property type="component" value="Unassembled WGS sequence"/>
</dbReference>
<evidence type="ECO:0000256" key="2">
    <source>
        <dbReference type="SAM" id="Phobius"/>
    </source>
</evidence>
<dbReference type="AlphaFoldDB" id="A0AAW5EUP0"/>
<feature type="domain" description="CusB-like beta-barrel" evidence="3">
    <location>
        <begin position="234"/>
        <end position="305"/>
    </location>
</feature>
<dbReference type="Pfam" id="PF25967">
    <property type="entry name" value="RND-MFP_C"/>
    <property type="match status" value="1"/>
</dbReference>
<accession>A0AAW5EUP0</accession>
<dbReference type="InterPro" id="IPR058647">
    <property type="entry name" value="BSH_CzcB-like"/>
</dbReference>
<dbReference type="PANTHER" id="PTHR30469:SF37">
    <property type="entry name" value="RAGD PROTEIN"/>
    <property type="match status" value="1"/>
</dbReference>
<feature type="domain" description="CzcB-like barrel-sandwich hybrid" evidence="5">
    <location>
        <begin position="83"/>
        <end position="218"/>
    </location>
</feature>
<evidence type="ECO:0000313" key="7">
    <source>
        <dbReference type="Proteomes" id="UP001202887"/>
    </source>
</evidence>
<reference evidence="6" key="1">
    <citation type="journal article" date="2021" name="Polymers (Basel)">
        <title>Highly Stretchable Bacterial Cellulose Produced by Komagataeibacter hansenii SI1.</title>
        <authorList>
            <person name="Cielecka I."/>
            <person name="Ryngajllo M."/>
            <person name="Maniukiewicz W."/>
            <person name="Bielecki S."/>
        </authorList>
    </citation>
    <scope>NUCLEOTIDE SEQUENCE</scope>
    <source>
        <strain evidence="6">SI1</strain>
    </source>
</reference>
<proteinExistence type="inferred from homology"/>
<evidence type="ECO:0000259" key="3">
    <source>
        <dbReference type="Pfam" id="PF25954"/>
    </source>
</evidence>
<comment type="similarity">
    <text evidence="1">Belongs to the membrane fusion protein (MFP) (TC 8.A.1) family.</text>
</comment>
<reference evidence="6" key="2">
    <citation type="submission" date="2022-03" db="EMBL/GenBank/DDBJ databases">
        <authorList>
            <person name="Ryngajllo M."/>
            <person name="Jacek P."/>
            <person name="Kubiak K."/>
        </authorList>
    </citation>
    <scope>NUCLEOTIDE SEQUENCE</scope>
    <source>
        <strain evidence="6">SI1</strain>
    </source>
</reference>
<dbReference type="Pfam" id="PF25973">
    <property type="entry name" value="BSH_CzcB"/>
    <property type="match status" value="1"/>
</dbReference>
<dbReference type="InterPro" id="IPR058792">
    <property type="entry name" value="Beta-barrel_RND_2"/>
</dbReference>
<protein>
    <submittedName>
        <fullName evidence="6">Efflux RND transporter periplasmic adaptor subunit</fullName>
    </submittedName>
</protein>
<evidence type="ECO:0000259" key="5">
    <source>
        <dbReference type="Pfam" id="PF25973"/>
    </source>
</evidence>
<feature type="domain" description="Multidrug resistance protein MdtA-like C-terminal permuted SH3" evidence="4">
    <location>
        <begin position="313"/>
        <end position="368"/>
    </location>
</feature>
<name>A0AAW5EUP0_NOVHA</name>
<dbReference type="Pfam" id="PF25954">
    <property type="entry name" value="Beta-barrel_RND_2"/>
    <property type="match status" value="1"/>
</dbReference>
<dbReference type="Gene3D" id="2.40.30.170">
    <property type="match status" value="1"/>
</dbReference>
<dbReference type="GO" id="GO:1990281">
    <property type="term" value="C:efflux pump complex"/>
    <property type="evidence" value="ECO:0007669"/>
    <property type="project" value="TreeGrafter"/>
</dbReference>
<evidence type="ECO:0000256" key="1">
    <source>
        <dbReference type="ARBA" id="ARBA00009477"/>
    </source>
</evidence>
<dbReference type="InterPro" id="IPR006143">
    <property type="entry name" value="RND_pump_MFP"/>
</dbReference>
<sequence>MSDPVPPRASRKRRPLSASLLAGTGIIVAIGYGVYLHVERTAIARSIAAERSQQIPDVRTMIARVSPSAVPLDLPGETVGLETSAINARASGYIETRLVDIGTPVHTGQVLAIIRAPELDHRVEQAQATLAQARANLDLAGVTARRSGGLVGGGAVSKQNFDVDRLTQRARQAEQAAANAVLAETAQRQSYTTVRAPYDGVITIRNIEAGDLVSADATQVRPLFVVTRTDRLRVRVHVPQDAALTLKVGEPASIVVPERPGQTFRGTVTRTGHALEQGSRMLPVEIEIDNHDGRLTAGLYATIHFDFPRAIPVIMIPSEALNYEADGLSVETVGTDNKVTIHKVKVGRDFGDRLEILDGLPEGSQLVVHPPSALHDGSTVAPQLDKNLKVI</sequence>
<dbReference type="EMBL" id="JAIBCX010000031">
    <property type="protein sequence ID" value="MCJ8354613.1"/>
    <property type="molecule type" value="Genomic_DNA"/>
</dbReference>
<evidence type="ECO:0000313" key="6">
    <source>
        <dbReference type="EMBL" id="MCJ8354613.1"/>
    </source>
</evidence>
<dbReference type="Gene3D" id="1.10.287.470">
    <property type="entry name" value="Helix hairpin bin"/>
    <property type="match status" value="1"/>
</dbReference>
<keyword evidence="2" id="KW-0812">Transmembrane</keyword>
<feature type="transmembrane region" description="Helical" evidence="2">
    <location>
        <begin position="20"/>
        <end position="38"/>
    </location>
</feature>
<dbReference type="Gene3D" id="2.40.420.20">
    <property type="match status" value="1"/>
</dbReference>
<comment type="caution">
    <text evidence="6">The sequence shown here is derived from an EMBL/GenBank/DDBJ whole genome shotgun (WGS) entry which is preliminary data.</text>
</comment>
<dbReference type="SUPFAM" id="SSF111369">
    <property type="entry name" value="HlyD-like secretion proteins"/>
    <property type="match status" value="1"/>
</dbReference>
<keyword evidence="2" id="KW-0472">Membrane</keyword>
<dbReference type="Gene3D" id="2.40.50.100">
    <property type="match status" value="1"/>
</dbReference>
<dbReference type="RefSeq" id="WP_247067369.1">
    <property type="nucleotide sequence ID" value="NZ_CP094848.1"/>
</dbReference>
<gene>
    <name evidence="6" type="ORF">K1W68_11560</name>
</gene>
<dbReference type="InterPro" id="IPR058627">
    <property type="entry name" value="MdtA-like_C"/>
</dbReference>
<dbReference type="GO" id="GO:0015562">
    <property type="term" value="F:efflux transmembrane transporter activity"/>
    <property type="evidence" value="ECO:0007669"/>
    <property type="project" value="TreeGrafter"/>
</dbReference>
<dbReference type="NCBIfam" id="TIGR01730">
    <property type="entry name" value="RND_mfp"/>
    <property type="match status" value="1"/>
</dbReference>
<dbReference type="PANTHER" id="PTHR30469">
    <property type="entry name" value="MULTIDRUG RESISTANCE PROTEIN MDTA"/>
    <property type="match status" value="1"/>
</dbReference>
<organism evidence="6 7">
    <name type="scientific">Novacetimonas hansenii</name>
    <name type="common">Komagataeibacter hansenii</name>
    <dbReference type="NCBI Taxonomy" id="436"/>
    <lineage>
        <taxon>Bacteria</taxon>
        <taxon>Pseudomonadati</taxon>
        <taxon>Pseudomonadota</taxon>
        <taxon>Alphaproteobacteria</taxon>
        <taxon>Acetobacterales</taxon>
        <taxon>Acetobacteraceae</taxon>
        <taxon>Novacetimonas</taxon>
    </lineage>
</organism>
<evidence type="ECO:0000259" key="4">
    <source>
        <dbReference type="Pfam" id="PF25967"/>
    </source>
</evidence>